<proteinExistence type="predicted"/>
<accession>A0A1I6AIJ7</accession>
<dbReference type="EMBL" id="FOWC01000019">
    <property type="protein sequence ID" value="SFQ68475.1"/>
    <property type="molecule type" value="Genomic_DNA"/>
</dbReference>
<dbReference type="Proteomes" id="UP000199137">
    <property type="component" value="Unassembled WGS sequence"/>
</dbReference>
<organism evidence="1 2">
    <name type="scientific">Amycolatopsis rubida</name>
    <dbReference type="NCBI Taxonomy" id="112413"/>
    <lineage>
        <taxon>Bacteria</taxon>
        <taxon>Bacillati</taxon>
        <taxon>Actinomycetota</taxon>
        <taxon>Actinomycetes</taxon>
        <taxon>Pseudonocardiales</taxon>
        <taxon>Pseudonocardiaceae</taxon>
        <taxon>Amycolatopsis</taxon>
    </lineage>
</organism>
<name>A0A1I6AIJ7_9PSEU</name>
<dbReference type="RefSeq" id="WP_280142773.1">
    <property type="nucleotide sequence ID" value="NZ_FOWC01000019.1"/>
</dbReference>
<dbReference type="AlphaFoldDB" id="A0A1I6AIJ7"/>
<reference evidence="1 2" key="1">
    <citation type="submission" date="2016-10" db="EMBL/GenBank/DDBJ databases">
        <authorList>
            <person name="de Groot N.N."/>
        </authorList>
    </citation>
    <scope>NUCLEOTIDE SEQUENCE [LARGE SCALE GENOMIC DNA]</scope>
    <source>
        <strain evidence="1 2">DSM 44637</strain>
    </source>
</reference>
<evidence type="ECO:0000313" key="2">
    <source>
        <dbReference type="Proteomes" id="UP000199137"/>
    </source>
</evidence>
<protein>
    <submittedName>
        <fullName evidence="1">Uncharacterized protein</fullName>
    </submittedName>
</protein>
<sequence>MPKTLPDHPNLEQLRKQAKELRKSAINGDTEAMKAINAIFPAS</sequence>
<gene>
    <name evidence="1" type="ORF">SAMN05421854_11948</name>
</gene>
<evidence type="ECO:0000313" key="1">
    <source>
        <dbReference type="EMBL" id="SFQ68475.1"/>
    </source>
</evidence>